<name>A0A074X3D5_9PEZI</name>
<dbReference type="InterPro" id="IPR027417">
    <property type="entry name" value="P-loop_NTPase"/>
</dbReference>
<dbReference type="STRING" id="1043004.A0A074X3D5"/>
<reference evidence="2 3" key="1">
    <citation type="journal article" date="2014" name="BMC Genomics">
        <title>Genome sequencing of four Aureobasidium pullulans varieties: biotechnological potential, stress tolerance, and description of new species.</title>
        <authorList>
            <person name="Gostin Ar C."/>
            <person name="Ohm R.A."/>
            <person name="Kogej T."/>
            <person name="Sonjak S."/>
            <person name="Turk M."/>
            <person name="Zajc J."/>
            <person name="Zalar P."/>
            <person name="Grube M."/>
            <person name="Sun H."/>
            <person name="Han J."/>
            <person name="Sharma A."/>
            <person name="Chiniquy J."/>
            <person name="Ngan C.Y."/>
            <person name="Lipzen A."/>
            <person name="Barry K."/>
            <person name="Grigoriev I.V."/>
            <person name="Gunde-Cimerman N."/>
        </authorList>
    </citation>
    <scope>NUCLEOTIDE SEQUENCE [LARGE SCALE GENOMIC DNA]</scope>
    <source>
        <strain evidence="2 3">CBS 147.97</strain>
    </source>
</reference>
<sequence>MADEKGLEDIEAAGPKSKEQEVDWPSLDMDAEQQSISHIPKPSLSQDRRRMIVALFQHLDKGSWLLVDVHPWNEISSLADDTWFIDVQPELARLRIAQRHVPAGIEPDMLHALARADKNDMPNGARIRALPIPPRYKIQSVESQPHSPPASRIISTMSKQHTPIHRESAVVS</sequence>
<dbReference type="HOGENOM" id="CLU_1554942_0_0_1"/>
<evidence type="ECO:0000313" key="2">
    <source>
        <dbReference type="EMBL" id="KEQ78269.1"/>
    </source>
</evidence>
<evidence type="ECO:0000256" key="1">
    <source>
        <dbReference type="SAM" id="MobiDB-lite"/>
    </source>
</evidence>
<dbReference type="Proteomes" id="UP000027730">
    <property type="component" value="Unassembled WGS sequence"/>
</dbReference>
<keyword evidence="3" id="KW-1185">Reference proteome</keyword>
<dbReference type="RefSeq" id="XP_013432167.1">
    <property type="nucleotide sequence ID" value="XM_013576713.1"/>
</dbReference>
<dbReference type="OrthoDB" id="6362633at2759"/>
<gene>
    <name evidence="2" type="ORF">M436DRAFT_60180</name>
</gene>
<dbReference type="Gene3D" id="3.40.50.300">
    <property type="entry name" value="P-loop containing nucleotide triphosphate hydrolases"/>
    <property type="match status" value="1"/>
</dbReference>
<organism evidence="2 3">
    <name type="scientific">Aureobasidium namibiae CBS 147.97</name>
    <dbReference type="NCBI Taxonomy" id="1043004"/>
    <lineage>
        <taxon>Eukaryota</taxon>
        <taxon>Fungi</taxon>
        <taxon>Dikarya</taxon>
        <taxon>Ascomycota</taxon>
        <taxon>Pezizomycotina</taxon>
        <taxon>Dothideomycetes</taxon>
        <taxon>Dothideomycetidae</taxon>
        <taxon>Dothideales</taxon>
        <taxon>Saccotheciaceae</taxon>
        <taxon>Aureobasidium</taxon>
    </lineage>
</organism>
<feature type="region of interest" description="Disordered" evidence="1">
    <location>
        <begin position="140"/>
        <end position="172"/>
    </location>
</feature>
<accession>A0A074X3D5</accession>
<dbReference type="AlphaFoldDB" id="A0A074X3D5"/>
<proteinExistence type="predicted"/>
<evidence type="ECO:0000313" key="3">
    <source>
        <dbReference type="Proteomes" id="UP000027730"/>
    </source>
</evidence>
<protein>
    <submittedName>
        <fullName evidence="2">Uncharacterized protein</fullName>
    </submittedName>
</protein>
<feature type="region of interest" description="Disordered" evidence="1">
    <location>
        <begin position="1"/>
        <end position="22"/>
    </location>
</feature>
<dbReference type="EMBL" id="KL584702">
    <property type="protein sequence ID" value="KEQ78269.1"/>
    <property type="molecule type" value="Genomic_DNA"/>
</dbReference>
<dbReference type="GeneID" id="25412944"/>